<proteinExistence type="predicted"/>
<keyword evidence="1" id="KW-0812">Transmembrane</keyword>
<organism evidence="2">
    <name type="scientific">Solanum chacoense</name>
    <name type="common">Chaco potato</name>
    <dbReference type="NCBI Taxonomy" id="4108"/>
    <lineage>
        <taxon>Eukaryota</taxon>
        <taxon>Viridiplantae</taxon>
        <taxon>Streptophyta</taxon>
        <taxon>Embryophyta</taxon>
        <taxon>Tracheophyta</taxon>
        <taxon>Spermatophyta</taxon>
        <taxon>Magnoliopsida</taxon>
        <taxon>eudicotyledons</taxon>
        <taxon>Gunneridae</taxon>
        <taxon>Pentapetalae</taxon>
        <taxon>asterids</taxon>
        <taxon>lamiids</taxon>
        <taxon>Solanales</taxon>
        <taxon>Solanaceae</taxon>
        <taxon>Solanoideae</taxon>
        <taxon>Solaneae</taxon>
        <taxon>Solanum</taxon>
    </lineage>
</organism>
<protein>
    <submittedName>
        <fullName evidence="2">Putative ovule protein</fullName>
    </submittedName>
</protein>
<name>A0A0V0GTF9_SOLCH</name>
<reference evidence="2" key="1">
    <citation type="submission" date="2015-12" db="EMBL/GenBank/DDBJ databases">
        <title>Gene expression during late stages of embryo sac development: a critical building block for successful pollen-pistil interactions.</title>
        <authorList>
            <person name="Liu Y."/>
            <person name="Joly V."/>
            <person name="Sabar M."/>
            <person name="Matton D.P."/>
        </authorList>
    </citation>
    <scope>NUCLEOTIDE SEQUENCE</scope>
</reference>
<keyword evidence="1" id="KW-1133">Transmembrane helix</keyword>
<dbReference type="EMBL" id="GEDG01031205">
    <property type="protein sequence ID" value="JAP11508.1"/>
    <property type="molecule type" value="Transcribed_RNA"/>
</dbReference>
<evidence type="ECO:0000313" key="2">
    <source>
        <dbReference type="EMBL" id="JAP11508.1"/>
    </source>
</evidence>
<dbReference type="AlphaFoldDB" id="A0A0V0GTF9"/>
<keyword evidence="1" id="KW-0472">Membrane</keyword>
<accession>A0A0V0GTF9</accession>
<feature type="transmembrane region" description="Helical" evidence="1">
    <location>
        <begin position="6"/>
        <end position="24"/>
    </location>
</feature>
<sequence length="79" mass="9011">MPQLTYLKFPVVIFLFGCNMTICIRTKGIYGSMSIYLILVVLVLLFKTTMLSIIVFHKPRKTSSKTIRGARKLTQNITV</sequence>
<feature type="transmembrane region" description="Helical" evidence="1">
    <location>
        <begin position="36"/>
        <end position="56"/>
    </location>
</feature>
<evidence type="ECO:0000256" key="1">
    <source>
        <dbReference type="SAM" id="Phobius"/>
    </source>
</evidence>